<dbReference type="AlphaFoldDB" id="A0A1I2YZS3"/>
<dbReference type="Gene3D" id="3.40.50.300">
    <property type="entry name" value="P-loop containing nucleotide triphosphate hydrolases"/>
    <property type="match status" value="1"/>
</dbReference>
<dbReference type="SUPFAM" id="SSF52540">
    <property type="entry name" value="P-loop containing nucleoside triphosphate hydrolases"/>
    <property type="match status" value="1"/>
</dbReference>
<dbReference type="CDD" id="cd00267">
    <property type="entry name" value="ABC_ATPase"/>
    <property type="match status" value="1"/>
</dbReference>
<gene>
    <name evidence="2" type="ORF">SAMN05660649_04685</name>
</gene>
<feature type="domain" description="Endonuclease GajA/Old nuclease/RecF-like AAA" evidence="1">
    <location>
        <begin position="1"/>
        <end position="312"/>
    </location>
</feature>
<dbReference type="Pfam" id="PF13175">
    <property type="entry name" value="AAA_15"/>
    <property type="match status" value="1"/>
</dbReference>
<dbReference type="STRING" id="341036.SAMN05660649_04685"/>
<evidence type="ECO:0000313" key="3">
    <source>
        <dbReference type="Proteomes" id="UP000199337"/>
    </source>
</evidence>
<keyword evidence="3" id="KW-1185">Reference proteome</keyword>
<protein>
    <submittedName>
        <fullName evidence="2">ATPase/GTPase, AAA15 family</fullName>
    </submittedName>
</protein>
<sequence length="629" mass="72448">MYISELKLESFKSYENLMLKFDKSFNVIIGENNIGKSTIFEALQLWKKCYDLSISAKGDKFYSKTTTLYVNFEDLHFIRLSSDEDIFYSDKTSCNLKVTFAEEINGIPQYYTLDFTLTKPNIKNAYVRIIRGNENEFDRLLERLSQLNIKLREFIFIHQTSPVSNVLSKEPYMFKGQVTKKIQKGKSDEVLRNKILQSLEKGSQLEEWMQEVLDVSFCFIPPKRSERDKSEYIKLLVDKDGSKLDVYLQGSGFLQTAEIFSTIEVMNNSLNILLIDEPDSHISPRIQSRLLCCLKNINETQTFIISHNDNFVADVAPEHILFVNSTNKGQGTVEPLEVDNVDVLHMALGGIITGLTRLQKYKTVFFVEGEDDISYARMLCNTLKRIGSAEKIEMDKLSFWFIRGKDNLNIKIMAGKQLLSQAVAGCRFNAIFDKDFSTTGANDNYINTDVKRRLGNGCIIHTHNGYCIESVLFSNLELLKCYLEKLLPYAATHPIEGVIPNPDFDLSQFIQDFCDKKRTDIRDVGSQFYQDMKNRFNSQKKPQRPELNDVDFDVFAAEACYSVQFLMNKSNIAEFVSQLEYEIGGQLFDRDDDNEETLSSKLLIHYFQTIEIDDDIIPDFLELVHALRI</sequence>
<name>A0A1I2YZS3_9FIRM</name>
<dbReference type="EMBL" id="FOOX01000024">
    <property type="protein sequence ID" value="SFH31083.1"/>
    <property type="molecule type" value="Genomic_DNA"/>
</dbReference>
<dbReference type="PANTHER" id="PTHR43581:SF4">
    <property type="entry name" value="ATP_GTP PHOSPHATASE"/>
    <property type="match status" value="1"/>
</dbReference>
<dbReference type="Proteomes" id="UP000199337">
    <property type="component" value="Unassembled WGS sequence"/>
</dbReference>
<reference evidence="3" key="1">
    <citation type="submission" date="2016-10" db="EMBL/GenBank/DDBJ databases">
        <authorList>
            <person name="Varghese N."/>
            <person name="Submissions S."/>
        </authorList>
    </citation>
    <scope>NUCLEOTIDE SEQUENCE [LARGE SCALE GENOMIC DNA]</scope>
    <source>
        <strain evidence="3">DSM 17038</strain>
    </source>
</reference>
<proteinExistence type="predicted"/>
<evidence type="ECO:0000259" key="1">
    <source>
        <dbReference type="Pfam" id="PF13175"/>
    </source>
</evidence>
<evidence type="ECO:0000313" key="2">
    <source>
        <dbReference type="EMBL" id="SFH31083.1"/>
    </source>
</evidence>
<dbReference type="RefSeq" id="WP_165613682.1">
    <property type="nucleotide sequence ID" value="NZ_FOOX01000024.1"/>
</dbReference>
<dbReference type="InterPro" id="IPR051396">
    <property type="entry name" value="Bact_Antivir_Def_Nuclease"/>
</dbReference>
<accession>A0A1I2YZS3</accession>
<organism evidence="2 3">
    <name type="scientific">Desulfotruncus arcticus DSM 17038</name>
    <dbReference type="NCBI Taxonomy" id="1121424"/>
    <lineage>
        <taxon>Bacteria</taxon>
        <taxon>Bacillati</taxon>
        <taxon>Bacillota</taxon>
        <taxon>Clostridia</taxon>
        <taxon>Eubacteriales</taxon>
        <taxon>Desulfallaceae</taxon>
        <taxon>Desulfotruncus</taxon>
    </lineage>
</organism>
<dbReference type="InterPro" id="IPR027417">
    <property type="entry name" value="P-loop_NTPase"/>
</dbReference>
<dbReference type="PANTHER" id="PTHR43581">
    <property type="entry name" value="ATP/GTP PHOSPHATASE"/>
    <property type="match status" value="1"/>
</dbReference>
<dbReference type="InterPro" id="IPR041685">
    <property type="entry name" value="AAA_GajA/Old/RecF-like"/>
</dbReference>